<keyword evidence="7" id="KW-1185">Reference proteome</keyword>
<evidence type="ECO:0000259" key="4">
    <source>
        <dbReference type="Pfam" id="PF04063"/>
    </source>
</evidence>
<feature type="region of interest" description="Disordered" evidence="3">
    <location>
        <begin position="402"/>
        <end position="444"/>
    </location>
</feature>
<dbReference type="PANTHER" id="PTHR13387">
    <property type="entry name" value="PROTEIN HGH1 HOMOLOG"/>
    <property type="match status" value="1"/>
</dbReference>
<accession>A0A9N8F2S3</accession>
<dbReference type="Proteomes" id="UP001153069">
    <property type="component" value="Unassembled WGS sequence"/>
</dbReference>
<organism evidence="6 7">
    <name type="scientific">Seminavis robusta</name>
    <dbReference type="NCBI Taxonomy" id="568900"/>
    <lineage>
        <taxon>Eukaryota</taxon>
        <taxon>Sar</taxon>
        <taxon>Stramenopiles</taxon>
        <taxon>Ochrophyta</taxon>
        <taxon>Bacillariophyta</taxon>
        <taxon>Bacillariophyceae</taxon>
        <taxon>Bacillariophycidae</taxon>
        <taxon>Naviculales</taxon>
        <taxon>Naviculaceae</taxon>
        <taxon>Seminavis</taxon>
    </lineage>
</organism>
<evidence type="ECO:0000256" key="1">
    <source>
        <dbReference type="ARBA" id="ARBA00006712"/>
    </source>
</evidence>
<feature type="domain" description="Protein HGH1 N-terminal" evidence="4">
    <location>
        <begin position="129"/>
        <end position="347"/>
    </location>
</feature>
<dbReference type="OrthoDB" id="338814at2759"/>
<evidence type="ECO:0000256" key="3">
    <source>
        <dbReference type="SAM" id="MobiDB-lite"/>
    </source>
</evidence>
<dbReference type="AlphaFoldDB" id="A0A9N8F2S3"/>
<dbReference type="InterPro" id="IPR016024">
    <property type="entry name" value="ARM-type_fold"/>
</dbReference>
<evidence type="ECO:0000259" key="5">
    <source>
        <dbReference type="Pfam" id="PF04064"/>
    </source>
</evidence>
<dbReference type="Pfam" id="PF04064">
    <property type="entry name" value="DUF384"/>
    <property type="match status" value="1"/>
</dbReference>
<evidence type="ECO:0000313" key="6">
    <source>
        <dbReference type="EMBL" id="CAB9529370.1"/>
    </source>
</evidence>
<feature type="domain" description="Protein HGH1 C-terminal" evidence="5">
    <location>
        <begin position="353"/>
        <end position="406"/>
    </location>
</feature>
<proteinExistence type="inferred from homology"/>
<evidence type="ECO:0000256" key="2">
    <source>
        <dbReference type="ARBA" id="ARBA00014076"/>
    </source>
</evidence>
<reference evidence="6" key="1">
    <citation type="submission" date="2020-06" db="EMBL/GenBank/DDBJ databases">
        <authorList>
            <consortium name="Plant Systems Biology data submission"/>
        </authorList>
    </citation>
    <scope>NUCLEOTIDE SEQUENCE</scope>
    <source>
        <strain evidence="6">D6</strain>
    </source>
</reference>
<comment type="caution">
    <text evidence="6">The sequence shown here is derived from an EMBL/GenBank/DDBJ whole genome shotgun (WGS) entry which is preliminary data.</text>
</comment>
<dbReference type="InterPro" id="IPR011989">
    <property type="entry name" value="ARM-like"/>
</dbReference>
<dbReference type="InterPro" id="IPR007205">
    <property type="entry name" value="Protein_HGH1_N"/>
</dbReference>
<dbReference type="PANTHER" id="PTHR13387:SF9">
    <property type="entry name" value="PROTEIN HGH1 HOMOLOG"/>
    <property type="match status" value="1"/>
</dbReference>
<comment type="similarity">
    <text evidence="1">Belongs to the HGH1 family.</text>
</comment>
<gene>
    <name evidence="6" type="ORF">SEMRO_2483_G328920.1</name>
</gene>
<sequence>MTGANKDESQVYQDLTGFLVAERVDLRLAATEAVLQVRDAEGMEKMIANGLVKPLAKNFNHSNPTIGVNALQAVVLLSSNSSTSHKCLEELLLAGGINRVMEVILSAPPPATTTNDNNNPLVEWKKRVNFALAILANLTRDEVGAVELVGKTLPEKAVAPEALTPEEREKLPTKPLLELMLSRFLRDEFCSPPPQKDTTTKNDDDDNIAAHMLTNDNDAQQDSDYHDPYQHFAAVLMNCTQTEAARKFVLKIRRHENNASSSVFQAILPQLRNTNPIRRRGIAGTIRNCCLETDSAWWFLNEVKIMTPVLYPLAGPEELDLDEKKGLDPDLWLEGPDKVREPDATTRLFLVETLLLLCASGRKSRETIRLARTYVILKWADMVEEEENVSERINECVQFLRRDEQGTPDGSSDMMVSESLQRPNTTSVQITRLDGDDGDYDAVD</sequence>
<dbReference type="SUPFAM" id="SSF48371">
    <property type="entry name" value="ARM repeat"/>
    <property type="match status" value="1"/>
</dbReference>
<dbReference type="InterPro" id="IPR007206">
    <property type="entry name" value="Protein_HGH1_C"/>
</dbReference>
<name>A0A9N8F2S3_9STRA</name>
<dbReference type="EMBL" id="CAICTM010002481">
    <property type="protein sequence ID" value="CAB9529370.1"/>
    <property type="molecule type" value="Genomic_DNA"/>
</dbReference>
<feature type="compositionally biased region" description="Polar residues" evidence="3">
    <location>
        <begin position="418"/>
        <end position="430"/>
    </location>
</feature>
<dbReference type="Gene3D" id="1.25.10.10">
    <property type="entry name" value="Leucine-rich Repeat Variant"/>
    <property type="match status" value="1"/>
</dbReference>
<dbReference type="Pfam" id="PF04063">
    <property type="entry name" value="DUF383"/>
    <property type="match status" value="1"/>
</dbReference>
<evidence type="ECO:0000313" key="7">
    <source>
        <dbReference type="Proteomes" id="UP001153069"/>
    </source>
</evidence>
<protein>
    <recommendedName>
        <fullName evidence="2">Protein HGH1 homolog</fullName>
    </recommendedName>
</protein>
<dbReference type="InterPro" id="IPR039717">
    <property type="entry name" value="Hgh1"/>
</dbReference>
<feature type="region of interest" description="Disordered" evidence="3">
    <location>
        <begin position="189"/>
        <end position="208"/>
    </location>
</feature>